<reference evidence="1" key="1">
    <citation type="submission" date="2019-07" db="EMBL/GenBank/DDBJ databases">
        <authorList>
            <person name="Wongkuna S."/>
            <person name="Scaria J."/>
        </authorList>
    </citation>
    <scope>NUCLEOTIDE SEQUENCE [LARGE SCALE GENOMIC DNA]</scope>
    <source>
        <strain evidence="1">SW178</strain>
    </source>
</reference>
<gene>
    <name evidence="1" type="ORF">FNY66_01150</name>
</gene>
<organism evidence="1 2">
    <name type="scientific">Mediterraneibacter catenae</name>
    <dbReference type="NCBI Taxonomy" id="2594882"/>
    <lineage>
        <taxon>Bacteria</taxon>
        <taxon>Bacillati</taxon>
        <taxon>Bacillota</taxon>
        <taxon>Clostridia</taxon>
        <taxon>Lachnospirales</taxon>
        <taxon>Lachnospiraceae</taxon>
        <taxon>Mediterraneibacter</taxon>
    </lineage>
</organism>
<evidence type="ECO:0000313" key="1">
    <source>
        <dbReference type="EMBL" id="KAA8502892.1"/>
    </source>
</evidence>
<comment type="caution">
    <text evidence="1">The sequence shown here is derived from an EMBL/GenBank/DDBJ whole genome shotgun (WGS) entry which is preliminary data.</text>
</comment>
<keyword evidence="2" id="KW-1185">Reference proteome</keyword>
<protein>
    <submittedName>
        <fullName evidence="1">Uncharacterized protein</fullName>
    </submittedName>
</protein>
<dbReference type="RefSeq" id="WP_087150175.1">
    <property type="nucleotide sequence ID" value="NZ_VMSO01000001.1"/>
</dbReference>
<dbReference type="EMBL" id="VMSO01000001">
    <property type="protein sequence ID" value="KAA8502892.1"/>
    <property type="molecule type" value="Genomic_DNA"/>
</dbReference>
<dbReference type="OrthoDB" id="1857762at2"/>
<dbReference type="AlphaFoldDB" id="A0A5M9I5L7"/>
<dbReference type="Proteomes" id="UP000322025">
    <property type="component" value="Unassembled WGS sequence"/>
</dbReference>
<evidence type="ECO:0000313" key="2">
    <source>
        <dbReference type="Proteomes" id="UP000322025"/>
    </source>
</evidence>
<name>A0A5M9I5L7_9FIRM</name>
<accession>A0A5M9I5L7</accession>
<sequence length="79" mass="8914">MIKVKILNMKSFLKVVNQCVGRIMVVSPDGKRTDINGCTGIQRKLQAEYLENGKCLPLTLEFDYPTDYFAVVSYYAGDC</sequence>
<proteinExistence type="predicted"/>